<dbReference type="eggNOG" id="ENOG503402U">
    <property type="taxonomic scope" value="Bacteria"/>
</dbReference>
<dbReference type="Gene3D" id="3.40.50.10770">
    <property type="entry name" value="Hypothetical protein VC1899 like domain (Restriction endonuclease-like)"/>
    <property type="match status" value="1"/>
</dbReference>
<dbReference type="EMBL" id="CP002444">
    <property type="protein sequence ID" value="ADU96046.1"/>
    <property type="molecule type" value="Genomic_DNA"/>
</dbReference>
<sequence>MDTEIWLLSARDVVPNLIFTLYRKPKKVRVFYTEWEVSKERAQGQKLVFERYGINCSTIEIKTYDHENITETLNSLQVNPEKVEFLANVATKYTVEVIHRWLTERGGKSLYYMPDGTVALFGGEKLYQIKEKVLKTEDFFNVAGLNIESVRPFKEMLGERYQAAYSFYKNTALAGRLNDLRKNSEIHRIEASLFKKLSKEEMKIVKKKGWILEFLTYAVLEQSGLFHEVLSEIEINYGIGEKRELKNEIDITAVRNNTLYYFSCKSGKLTNLNLEDHAFRVGSLARRIGGRFTVPILVTSKELPQKKKEKVKLFGVVPLTIKELLELENNPSKLEEWEKIAHSYR</sequence>
<evidence type="ECO:0000259" key="1">
    <source>
        <dbReference type="Pfam" id="PF09002"/>
    </source>
</evidence>
<protein>
    <recommendedName>
        <fullName evidence="1">Card1 endonuclease domain-containing protein</fullName>
    </recommendedName>
</protein>
<dbReference type="GO" id="GO:0003676">
    <property type="term" value="F:nucleic acid binding"/>
    <property type="evidence" value="ECO:0007669"/>
    <property type="project" value="InterPro"/>
</dbReference>
<name>E8T341_THEA1</name>
<dbReference type="InterPro" id="IPR011335">
    <property type="entry name" value="Restrct_endonuc-II-like"/>
</dbReference>
<dbReference type="RefSeq" id="WP_013536832.1">
    <property type="nucleotide sequence ID" value="NC_014926.1"/>
</dbReference>
<proteinExistence type="predicted"/>
<dbReference type="STRING" id="648996.Theam_0072"/>
<feature type="domain" description="Card1 endonuclease" evidence="1">
    <location>
        <begin position="208"/>
        <end position="309"/>
    </location>
</feature>
<dbReference type="InterPro" id="IPR011856">
    <property type="entry name" value="tRNA_endonuc-like_dom_sf"/>
</dbReference>
<dbReference type="SUPFAM" id="SSF52980">
    <property type="entry name" value="Restriction endonuclease-like"/>
    <property type="match status" value="1"/>
</dbReference>
<evidence type="ECO:0000313" key="3">
    <source>
        <dbReference type="Proteomes" id="UP000006362"/>
    </source>
</evidence>
<dbReference type="HOGENOM" id="CLU_803942_0_0_0"/>
<dbReference type="Gene3D" id="3.40.1350.10">
    <property type="match status" value="1"/>
</dbReference>
<dbReference type="InterPro" id="IPR015093">
    <property type="entry name" value="Card1_endonucl_dom"/>
</dbReference>
<evidence type="ECO:0000313" key="2">
    <source>
        <dbReference type="EMBL" id="ADU96046.1"/>
    </source>
</evidence>
<dbReference type="AlphaFoldDB" id="E8T341"/>
<reference evidence="2" key="1">
    <citation type="submission" date="2011-01" db="EMBL/GenBank/DDBJ databases">
        <title>Complete sequence of chromosome of Thermovibrio ammonificans HB-1.</title>
        <authorList>
            <consortium name="US DOE Joint Genome Institute"/>
            <person name="Lucas S."/>
            <person name="Copeland A."/>
            <person name="Lapidus A."/>
            <person name="Cheng J.-F."/>
            <person name="Goodwin L."/>
            <person name="Pitluck S."/>
            <person name="Davenport K."/>
            <person name="Detter J.C."/>
            <person name="Han C."/>
            <person name="Tapia R."/>
            <person name="Land M."/>
            <person name="Hauser L."/>
            <person name="Kyrpides N."/>
            <person name="Ivanova N."/>
            <person name="Ovchinnikova G."/>
            <person name="Vetriani C."/>
            <person name="Woyke T."/>
        </authorList>
    </citation>
    <scope>NUCLEOTIDE SEQUENCE [LARGE SCALE GENOMIC DNA]</scope>
    <source>
        <strain evidence="2">HB-1</strain>
    </source>
</reference>
<dbReference type="OrthoDB" id="8477283at2"/>
<dbReference type="Pfam" id="PF09002">
    <property type="entry name" value="Card1_endonuc"/>
    <property type="match status" value="1"/>
</dbReference>
<keyword evidence="3" id="KW-1185">Reference proteome</keyword>
<accession>E8T341</accession>
<gene>
    <name evidence="2" type="ordered locus">Theam_0072</name>
</gene>
<dbReference type="KEGG" id="tam:Theam_0072"/>
<organism evidence="2 3">
    <name type="scientific">Thermovibrio ammonificans (strain DSM 15698 / JCM 12110 / HB-1)</name>
    <dbReference type="NCBI Taxonomy" id="648996"/>
    <lineage>
        <taxon>Bacteria</taxon>
        <taxon>Pseudomonadati</taxon>
        <taxon>Aquificota</taxon>
        <taxon>Aquificia</taxon>
        <taxon>Desulfurobacteriales</taxon>
        <taxon>Desulfurobacteriaceae</taxon>
        <taxon>Thermovibrio</taxon>
    </lineage>
</organism>
<dbReference type="Proteomes" id="UP000006362">
    <property type="component" value="Chromosome"/>
</dbReference>